<dbReference type="PROSITE" id="PS51257">
    <property type="entry name" value="PROKAR_LIPOPROTEIN"/>
    <property type="match status" value="1"/>
</dbReference>
<sequence>MRLTLVIIVISLSSCVSTYNFEIDEPSRFLVVDGFVSNISFDDINARMETDLPLDARYFDLELKYSSVVSNTRDELISGAQILLVNDNNESWDYVESEPGKYLLAFENFKVEPGLEYHIEITLPNGEQYKSTPSGLPEGRKSEIEYYESTKLVYEIELGEEVIKELKGVQLRANIPEKQGELNEYIKWDFNTTFVVIARNLPTNTDPNYECWATDIYYYDDFFVGEASEVNSTLDLQFVDTDHHQIYDGFSILIRQQILNEGYYDFWSGIEKQKKQSDLFAPPPYNLPTNISGVNNNNPAFGYFGVVKEYFHRWTFSNDMVSYPIIFYDVCNIPDLDPAPFCFNCMAYDISTGLTITNEKPLWWNEK</sequence>
<accession>A0ABT3CX67</accession>
<gene>
    <name evidence="1" type="ORF">N7U62_16550</name>
</gene>
<organism evidence="1 2">
    <name type="scientific">Reichenbachiella ulvae</name>
    <dbReference type="NCBI Taxonomy" id="2980104"/>
    <lineage>
        <taxon>Bacteria</taxon>
        <taxon>Pseudomonadati</taxon>
        <taxon>Bacteroidota</taxon>
        <taxon>Cytophagia</taxon>
        <taxon>Cytophagales</taxon>
        <taxon>Reichenbachiellaceae</taxon>
        <taxon>Reichenbachiella</taxon>
    </lineage>
</organism>
<dbReference type="EMBL" id="JAOYOD010000001">
    <property type="protein sequence ID" value="MCV9388295.1"/>
    <property type="molecule type" value="Genomic_DNA"/>
</dbReference>
<comment type="caution">
    <text evidence="1">The sequence shown here is derived from an EMBL/GenBank/DDBJ whole genome shotgun (WGS) entry which is preliminary data.</text>
</comment>
<proteinExistence type="predicted"/>
<evidence type="ECO:0000313" key="2">
    <source>
        <dbReference type="Proteomes" id="UP001300692"/>
    </source>
</evidence>
<reference evidence="1 2" key="1">
    <citation type="submission" date="2022-10" db="EMBL/GenBank/DDBJ databases">
        <title>Comparative genomics and taxonomic characterization of three novel marine species of genus Reichenbachiella exhibiting antioxidant and polysaccharide degradation activities.</title>
        <authorList>
            <person name="Muhammad N."/>
            <person name="Lee Y.-J."/>
            <person name="Ko J."/>
            <person name="Kim S.-G."/>
        </authorList>
    </citation>
    <scope>NUCLEOTIDE SEQUENCE [LARGE SCALE GENOMIC DNA]</scope>
    <source>
        <strain evidence="1 2">ABR2-5</strain>
    </source>
</reference>
<protein>
    <submittedName>
        <fullName evidence="1">DUF4249 domain-containing protein</fullName>
    </submittedName>
</protein>
<name>A0ABT3CX67_9BACT</name>
<dbReference type="RefSeq" id="WP_264139149.1">
    <property type="nucleotide sequence ID" value="NZ_JAOYOD010000001.1"/>
</dbReference>
<evidence type="ECO:0000313" key="1">
    <source>
        <dbReference type="EMBL" id="MCV9388295.1"/>
    </source>
</evidence>
<dbReference type="Pfam" id="PF14054">
    <property type="entry name" value="DUF4249"/>
    <property type="match status" value="1"/>
</dbReference>
<keyword evidence="2" id="KW-1185">Reference proteome</keyword>
<dbReference type="Proteomes" id="UP001300692">
    <property type="component" value="Unassembled WGS sequence"/>
</dbReference>
<dbReference type="InterPro" id="IPR025345">
    <property type="entry name" value="DUF4249"/>
</dbReference>